<dbReference type="GO" id="GO:0031490">
    <property type="term" value="F:chromatin DNA binding"/>
    <property type="evidence" value="ECO:0007669"/>
    <property type="project" value="TreeGrafter"/>
</dbReference>
<keyword evidence="7" id="KW-1185">Reference proteome</keyword>
<dbReference type="SMART" id="SM00558">
    <property type="entry name" value="JmjC"/>
    <property type="match status" value="1"/>
</dbReference>
<evidence type="ECO:0000256" key="3">
    <source>
        <dbReference type="ARBA" id="ARBA00023242"/>
    </source>
</evidence>
<feature type="compositionally biased region" description="Acidic residues" evidence="4">
    <location>
        <begin position="884"/>
        <end position="903"/>
    </location>
</feature>
<dbReference type="PROSITE" id="PS51184">
    <property type="entry name" value="JMJC"/>
    <property type="match status" value="1"/>
</dbReference>
<feature type="domain" description="JmjC" evidence="5">
    <location>
        <begin position="1661"/>
        <end position="1906"/>
    </location>
</feature>
<feature type="region of interest" description="Disordered" evidence="4">
    <location>
        <begin position="404"/>
        <end position="435"/>
    </location>
</feature>
<dbReference type="WBParaSite" id="TASK_0000002901-mRNA-1">
    <property type="protein sequence ID" value="TASK_0000002901-mRNA-1"/>
    <property type="gene ID" value="TASK_0000002901"/>
</dbReference>
<dbReference type="InterPro" id="IPR003347">
    <property type="entry name" value="JmjC_dom"/>
</dbReference>
<feature type="region of interest" description="Disordered" evidence="4">
    <location>
        <begin position="1030"/>
        <end position="1086"/>
    </location>
</feature>
<feature type="compositionally biased region" description="Low complexity" evidence="4">
    <location>
        <begin position="1030"/>
        <end position="1039"/>
    </location>
</feature>
<keyword evidence="2" id="KW-0479">Metal-binding</keyword>
<feature type="compositionally biased region" description="Polar residues" evidence="4">
    <location>
        <begin position="172"/>
        <end position="183"/>
    </location>
</feature>
<name>A0A158R6D1_TAEAS</name>
<feature type="region of interest" description="Disordered" evidence="4">
    <location>
        <begin position="291"/>
        <end position="331"/>
    </location>
</feature>
<dbReference type="Proteomes" id="UP000282613">
    <property type="component" value="Unassembled WGS sequence"/>
</dbReference>
<dbReference type="OrthoDB" id="1667110at2759"/>
<feature type="compositionally biased region" description="Low complexity" evidence="4">
    <location>
        <begin position="701"/>
        <end position="712"/>
    </location>
</feature>
<feature type="compositionally biased region" description="Pro residues" evidence="4">
    <location>
        <begin position="207"/>
        <end position="218"/>
    </location>
</feature>
<feature type="compositionally biased region" description="Acidic residues" evidence="4">
    <location>
        <begin position="798"/>
        <end position="813"/>
    </location>
</feature>
<evidence type="ECO:0000256" key="1">
    <source>
        <dbReference type="ARBA" id="ARBA00004123"/>
    </source>
</evidence>
<evidence type="ECO:0000256" key="2">
    <source>
        <dbReference type="ARBA" id="ARBA00022723"/>
    </source>
</evidence>
<protein>
    <submittedName>
        <fullName evidence="8">JmjC domain-containing protein</fullName>
    </submittedName>
</protein>
<feature type="region of interest" description="Disordered" evidence="4">
    <location>
        <begin position="630"/>
        <end position="903"/>
    </location>
</feature>
<feature type="region of interest" description="Disordered" evidence="4">
    <location>
        <begin position="348"/>
        <end position="372"/>
    </location>
</feature>
<feature type="compositionally biased region" description="Polar residues" evidence="4">
    <location>
        <begin position="867"/>
        <end position="880"/>
    </location>
</feature>
<dbReference type="GO" id="GO:0003712">
    <property type="term" value="F:transcription coregulator activity"/>
    <property type="evidence" value="ECO:0007669"/>
    <property type="project" value="TreeGrafter"/>
</dbReference>
<dbReference type="EMBL" id="UYRS01000002">
    <property type="protein sequence ID" value="VDK20065.1"/>
    <property type="molecule type" value="Genomic_DNA"/>
</dbReference>
<evidence type="ECO:0000256" key="4">
    <source>
        <dbReference type="SAM" id="MobiDB-lite"/>
    </source>
</evidence>
<dbReference type="InterPro" id="IPR045109">
    <property type="entry name" value="LSDs-like"/>
</dbReference>
<dbReference type="PANTHER" id="PTHR12549">
    <property type="entry name" value="JMJC DOMAIN-CONTAINING HISTONE DEMETHYLATION PROTEIN"/>
    <property type="match status" value="1"/>
</dbReference>
<keyword evidence="3" id="KW-0539">Nucleus</keyword>
<feature type="compositionally biased region" description="Polar residues" evidence="4">
    <location>
        <begin position="1040"/>
        <end position="1054"/>
    </location>
</feature>
<proteinExistence type="predicted"/>
<dbReference type="GO" id="GO:0000785">
    <property type="term" value="C:chromatin"/>
    <property type="evidence" value="ECO:0007669"/>
    <property type="project" value="TreeGrafter"/>
</dbReference>
<feature type="compositionally biased region" description="Polar residues" evidence="4">
    <location>
        <begin position="224"/>
        <end position="237"/>
    </location>
</feature>
<dbReference type="GO" id="GO:0000118">
    <property type="term" value="C:histone deacetylase complex"/>
    <property type="evidence" value="ECO:0007669"/>
    <property type="project" value="TreeGrafter"/>
</dbReference>
<dbReference type="GO" id="GO:0046872">
    <property type="term" value="F:metal ion binding"/>
    <property type="evidence" value="ECO:0007669"/>
    <property type="project" value="UniProtKB-KW"/>
</dbReference>
<comment type="subcellular location">
    <subcellularLocation>
        <location evidence="1">Nucleus</location>
    </subcellularLocation>
</comment>
<sequence length="1966" mass="215244">MKKRLVAASTDPNGLLPFGPQMTNSVNDLNLQLSTCPLPQKPPWSGDLRQPFTAPVAQLSTSMPTSSKSEYVPTTGDENRNSLGLTSPVINQSQYASPKKSDVTGQASFNTSQLIEAFIHSSQIARGVPPQQGDLSQLILEMAKNQLPQQQLQQPINRTISQKTTPDKLLITSRSPPLRSSSEAIRGFVDGNHSKPRTSFVHSPAIQSPPPPVLPPPLSNSASRSQPSRPLTASDYNSASSTFYSHQFRQPTLTEQQAKNHLEKMRQAASLSIDQQLYSATLLCMMAQQQQQQQLRGHPPPQMSLPPHSEGDKKSLIDYSKVGPPSNARNPKYDSYISHIRPPSHNSYIRVPPSYHPWPKTEPSSSTGSGYSTIDILRESKQASESVKPANKLLTTSGVFYPEKQPIAPLPPPSAPPASSVPSPATTSASSIKNQSDAVDHHFRIALSNNRSGGSTQPEPPTFPVEMTSEIKASDSRKYPQPFPNHSSVVQTVHHGVSSCSSSSSISSVSLFDLDANSPGRKPFPLPPPKSENKINSEACQFSLKKRLIQRYQADATTGLTPESTAVNQEKVPDQQPQATIKQEPSATPTTALEGLSSTHVLYSAPPWHLKMTSWRSLTIAFVDEQPSFAEPSKVKEDRTLPGGCDSPPSPARAQSIVNGSLPEESPSKDTTKCVSNNPARRRPLVRASKIAPLMCSLNESSQSPSTTSSPSKRARSNAVKQHLGFTSVRKRTATAGGGESIGTKLSRVRTTKPRFYNSRVASPASASDTALQSSRRSRTTSVRSTTDQTHSEFDFNGQDEDEEQILSIETDEGGAKGTSNRRWFGSRKRKSTGASSGPLLRAKVPRRSLEEKEAAKRSKHGKRTQNTRQNKTALNSLSHSYVEEEDYEEEEEGEESNEDDLETTIQVDQEEEEQEPNEGGRSEESLKCHRCGQLVKAVKLGRQTDPFDFQCCEEKLSFLEIERRLPPPPNLAILSHRSLCGGELGSQDADDADSETEGPFLQLNSCTELERLKPSFRCRACREASRVSSTTTVETNSNPSVFGNGNSNSNTDKNSARRRGINNRNHLSSAATSTNSSTLRGNSDAGNDLKTAAATISEDKNTVNHPVDFPISDHLSIFSLVLSSSFPSVALFCCQMVVGAVIVLFFFSDFHWALVLYYDQKGLLSVSDFCRTSEADLIDRSLWAMHHHVSPPLSRRNAIYCLERLGAIACRLMLSELSILSSSTSSDKTVTRQCRPPPDSADKNLNSPSRLIAWKRPVQGVREMCDVCETTMFNSHWVCTKCGYSVCSACYYAKADSLAKTKDSPDPLGDATSSVTPSVHERVGEEVGVKNLSPAVVQLSFEDYSVRQPWSTCSASRRPHDPNKMMLTALLPFGSLHCLWHRLHRIVPHLDCSCACPSADHLASAGAETTTKDVASPASSTDTSAATSLDLLADLALKSTTSSVGSLEDGVGAEAEIVDGESRDLSLKAGSLGVLYLKDGDSANFKAFQRHWATNQPVVISGCGRHFNASLWTAKSLSRENSSPGAASQIVLIDCETNLIVPRHPIRAFWEAFDVHLNNSKRTSSTKETTRTLQHLKIREWPPMGDLAEAHPDRYADFTEHLPLPEYTHREGQLNLAARLPSFFVRPDLGPRLHIAQDLTSQPKASLTFPAYLINCQWTPESRPPALKYQLANNHFIESPILSFCPPPLFGYTLVYVFVKDIMPLSLQIGTMNLRVDVTDVINVLMNATRQTEQTSPKGGEGQLRAFLRTAGVDLAEAFLTKGHTNASSARGLPGAMWHIFRPCDTPVLREYLTKIDKLSSSPIYRGSGDAGSTKSASASGSHSNTMGDVIHDQRIYLSQDQLEDLKMETGIKPYTVLQFPGDAVFIPSGSVHQVRNLANCINVSSDFISPEHVPQCLELTEEFRRLPRNHPSHEDKLQVKNMIYHTVKDALSTVLTTNTVAASNHRHPPSPTVTSPPSDHQRSM</sequence>
<evidence type="ECO:0000313" key="6">
    <source>
        <dbReference type="EMBL" id="VDK20065.1"/>
    </source>
</evidence>
<reference evidence="8" key="1">
    <citation type="submission" date="2016-04" db="UniProtKB">
        <authorList>
            <consortium name="WormBaseParasite"/>
        </authorList>
    </citation>
    <scope>IDENTIFICATION</scope>
</reference>
<feature type="compositionally biased region" description="Polar residues" evidence="4">
    <location>
        <begin position="362"/>
        <end position="372"/>
    </location>
</feature>
<dbReference type="Gene3D" id="2.60.120.650">
    <property type="entry name" value="Cupin"/>
    <property type="match status" value="2"/>
</dbReference>
<feature type="compositionally biased region" description="Polar residues" evidence="4">
    <location>
        <begin position="575"/>
        <end position="591"/>
    </location>
</feature>
<dbReference type="GO" id="GO:0032454">
    <property type="term" value="F:histone H3K9 demethylase activity"/>
    <property type="evidence" value="ECO:0007669"/>
    <property type="project" value="InterPro"/>
</dbReference>
<evidence type="ECO:0000259" key="5">
    <source>
        <dbReference type="PROSITE" id="PS51184"/>
    </source>
</evidence>
<feature type="compositionally biased region" description="Low complexity" evidence="4">
    <location>
        <begin position="417"/>
        <end position="431"/>
    </location>
</feature>
<organism evidence="8">
    <name type="scientific">Taenia asiatica</name>
    <name type="common">Asian tapeworm</name>
    <dbReference type="NCBI Taxonomy" id="60517"/>
    <lineage>
        <taxon>Eukaryota</taxon>
        <taxon>Metazoa</taxon>
        <taxon>Spiralia</taxon>
        <taxon>Lophotrochozoa</taxon>
        <taxon>Platyhelminthes</taxon>
        <taxon>Cestoda</taxon>
        <taxon>Eucestoda</taxon>
        <taxon>Cyclophyllidea</taxon>
        <taxon>Taeniidae</taxon>
        <taxon>Taenia</taxon>
    </lineage>
</organism>
<feature type="region of interest" description="Disordered" evidence="4">
    <location>
        <begin position="150"/>
        <end position="237"/>
    </location>
</feature>
<feature type="compositionally biased region" description="Low complexity" evidence="4">
    <location>
        <begin position="1069"/>
        <end position="1079"/>
    </location>
</feature>
<dbReference type="STRING" id="60517.A0A158R6D1"/>
<feature type="compositionally biased region" description="Basic and acidic residues" evidence="4">
    <location>
        <begin position="848"/>
        <end position="857"/>
    </location>
</feature>
<feature type="compositionally biased region" description="Low complexity" evidence="4">
    <location>
        <begin position="1808"/>
        <end position="1825"/>
    </location>
</feature>
<dbReference type="SUPFAM" id="SSF51197">
    <property type="entry name" value="Clavaminate synthase-like"/>
    <property type="match status" value="1"/>
</dbReference>
<evidence type="ECO:0000313" key="7">
    <source>
        <dbReference type="Proteomes" id="UP000282613"/>
    </source>
</evidence>
<dbReference type="PANTHER" id="PTHR12549:SF38">
    <property type="entry name" value="JMJC DOMAIN-CONTAINING HISTONE DEMETHYLASE 2, ISOFORM A"/>
    <property type="match status" value="1"/>
</dbReference>
<feature type="region of interest" description="Disordered" evidence="4">
    <location>
        <begin position="60"/>
        <end position="85"/>
    </location>
</feature>
<dbReference type="Pfam" id="PF02373">
    <property type="entry name" value="JmjC"/>
    <property type="match status" value="1"/>
</dbReference>
<feature type="region of interest" description="Disordered" evidence="4">
    <location>
        <begin position="1808"/>
        <end position="1828"/>
    </location>
</feature>
<feature type="region of interest" description="Disordered" evidence="4">
    <location>
        <begin position="1942"/>
        <end position="1966"/>
    </location>
</feature>
<feature type="compositionally biased region" description="Polar residues" evidence="4">
    <location>
        <begin position="559"/>
        <end position="568"/>
    </location>
</feature>
<feature type="region of interest" description="Disordered" evidence="4">
    <location>
        <begin position="559"/>
        <end position="591"/>
    </location>
</feature>
<evidence type="ECO:0000313" key="8">
    <source>
        <dbReference type="WBParaSite" id="TASK_0000002901-mRNA-1"/>
    </source>
</evidence>
<gene>
    <name evidence="6" type="ORF">TASK_LOCUS30</name>
</gene>
<dbReference type="GO" id="GO:0006357">
    <property type="term" value="P:regulation of transcription by RNA polymerase II"/>
    <property type="evidence" value="ECO:0007669"/>
    <property type="project" value="TreeGrafter"/>
</dbReference>
<reference evidence="6 7" key="2">
    <citation type="submission" date="2018-11" db="EMBL/GenBank/DDBJ databases">
        <authorList>
            <consortium name="Pathogen Informatics"/>
        </authorList>
    </citation>
    <scope>NUCLEOTIDE SEQUENCE [LARGE SCALE GENOMIC DNA]</scope>
</reference>
<accession>A0A158R6D1</accession>
<feature type="compositionally biased region" description="Polar residues" evidence="4">
    <location>
        <begin position="60"/>
        <end position="69"/>
    </location>
</feature>